<dbReference type="EMBL" id="JAACFV010000082">
    <property type="protein sequence ID" value="KAF7506703.1"/>
    <property type="molecule type" value="Genomic_DNA"/>
</dbReference>
<reference evidence="1" key="1">
    <citation type="submission" date="2020-02" db="EMBL/GenBank/DDBJ databases">
        <authorList>
            <person name="Palmer J.M."/>
        </authorList>
    </citation>
    <scope>NUCLEOTIDE SEQUENCE</scope>
    <source>
        <strain evidence="1">EPUS1.4</strain>
        <tissue evidence="1">Thallus</tissue>
    </source>
</reference>
<gene>
    <name evidence="1" type="ORF">GJ744_011532</name>
</gene>
<name>A0A8H7ACQ7_9EURO</name>
<comment type="caution">
    <text evidence="1">The sequence shown here is derived from an EMBL/GenBank/DDBJ whole genome shotgun (WGS) entry which is preliminary data.</text>
</comment>
<keyword evidence="2" id="KW-1185">Reference proteome</keyword>
<protein>
    <submittedName>
        <fullName evidence="1">Uncharacterized protein</fullName>
    </submittedName>
</protein>
<evidence type="ECO:0000313" key="1">
    <source>
        <dbReference type="EMBL" id="KAF7506703.1"/>
    </source>
</evidence>
<dbReference type="AlphaFoldDB" id="A0A8H7ACQ7"/>
<sequence length="181" mass="19949">MPPRLVIWDSGAKGPKFQIWTNQKITAFYDGLEDRRRTDILSSLALPSPPPPCPSRQIENICKAAEMATYNVRNHVDQRACSGSEASLRDTDALKFEAEDIHHGNVEGEAGAVKGPQVERLRYDQWRKHRITIAAALPAGVDTARKLALNQRRLRTAGGWARRAIVNHLRGPGVVPGPGST</sequence>
<accession>A0A8H7ACQ7</accession>
<proteinExistence type="predicted"/>
<evidence type="ECO:0000313" key="2">
    <source>
        <dbReference type="Proteomes" id="UP000606974"/>
    </source>
</evidence>
<dbReference type="Proteomes" id="UP000606974">
    <property type="component" value="Unassembled WGS sequence"/>
</dbReference>
<organism evidence="1 2">
    <name type="scientific">Endocarpon pusillum</name>
    <dbReference type="NCBI Taxonomy" id="364733"/>
    <lineage>
        <taxon>Eukaryota</taxon>
        <taxon>Fungi</taxon>
        <taxon>Dikarya</taxon>
        <taxon>Ascomycota</taxon>
        <taxon>Pezizomycotina</taxon>
        <taxon>Eurotiomycetes</taxon>
        <taxon>Chaetothyriomycetidae</taxon>
        <taxon>Verrucariales</taxon>
        <taxon>Verrucariaceae</taxon>
        <taxon>Endocarpon</taxon>
    </lineage>
</organism>